<dbReference type="EMBL" id="UATH01000001">
    <property type="protein sequence ID" value="SPY07396.1"/>
    <property type="molecule type" value="Genomic_DNA"/>
</dbReference>
<dbReference type="PANTHER" id="PTHR12714">
    <property type="entry name" value="PROTEIN-S ISOPRENYLCYSTEINE O-METHYLTRANSFERASE"/>
    <property type="match status" value="1"/>
</dbReference>
<reference evidence="6 7" key="1">
    <citation type="submission" date="2018-06" db="EMBL/GenBank/DDBJ databases">
        <authorList>
            <consortium name="Pathogen Informatics"/>
            <person name="Doyle S."/>
        </authorList>
    </citation>
    <scope>NUCLEOTIDE SEQUENCE [LARGE SCALE GENOMIC DNA]</scope>
    <source>
        <strain evidence="6 7">NCTC11009</strain>
    </source>
</reference>
<dbReference type="Pfam" id="PF04191">
    <property type="entry name" value="PEMT"/>
    <property type="match status" value="1"/>
</dbReference>
<evidence type="ECO:0000256" key="1">
    <source>
        <dbReference type="ARBA" id="ARBA00004127"/>
    </source>
</evidence>
<dbReference type="GO" id="GO:0012505">
    <property type="term" value="C:endomembrane system"/>
    <property type="evidence" value="ECO:0007669"/>
    <property type="project" value="UniProtKB-SubCell"/>
</dbReference>
<feature type="transmembrane region" description="Helical" evidence="5">
    <location>
        <begin position="20"/>
        <end position="41"/>
    </location>
</feature>
<dbReference type="PANTHER" id="PTHR12714:SF24">
    <property type="entry name" value="SLR1182 PROTEIN"/>
    <property type="match status" value="1"/>
</dbReference>
<accession>A0A2X1UJK9</accession>
<evidence type="ECO:0000256" key="3">
    <source>
        <dbReference type="ARBA" id="ARBA00022989"/>
    </source>
</evidence>
<sequence>MYFVAKPLPIINITWQAKLIISTLLMLLALAIGLSAIIAFVRHKTTANPKRPSASTKLVMTGIYRYSRNPMYLAMLCLLLAWAVYLQSLFASIGIIFYLLYITRFQIMPEERVLASKFKAEFSAYKQQVRRWL</sequence>
<comment type="subcellular location">
    <subcellularLocation>
        <location evidence="1">Endomembrane system</location>
        <topology evidence="1">Multi-pass membrane protein</topology>
    </subcellularLocation>
</comment>
<dbReference type="AlphaFoldDB" id="A0A2X1UJK9"/>
<organism evidence="6 7">
    <name type="scientific">Oligella urethralis</name>
    <dbReference type="NCBI Taxonomy" id="90245"/>
    <lineage>
        <taxon>Bacteria</taxon>
        <taxon>Pseudomonadati</taxon>
        <taxon>Pseudomonadota</taxon>
        <taxon>Betaproteobacteria</taxon>
        <taxon>Burkholderiales</taxon>
        <taxon>Alcaligenaceae</taxon>
        <taxon>Oligella</taxon>
    </lineage>
</organism>
<proteinExistence type="predicted"/>
<keyword evidence="2 5" id="KW-0812">Transmembrane</keyword>
<evidence type="ECO:0000256" key="2">
    <source>
        <dbReference type="ARBA" id="ARBA00022692"/>
    </source>
</evidence>
<protein>
    <recommendedName>
        <fullName evidence="8">Isoprenylcysteine carboxylmethyltransferase family protein</fullName>
    </recommendedName>
</protein>
<name>A0A2X1UJK9_9BURK</name>
<gene>
    <name evidence="6" type="ORF">NCTC11009_00597</name>
</gene>
<evidence type="ECO:0000313" key="7">
    <source>
        <dbReference type="Proteomes" id="UP000250242"/>
    </source>
</evidence>
<evidence type="ECO:0000256" key="5">
    <source>
        <dbReference type="SAM" id="Phobius"/>
    </source>
</evidence>
<dbReference type="GO" id="GO:0016740">
    <property type="term" value="F:transferase activity"/>
    <property type="evidence" value="ECO:0007669"/>
    <property type="project" value="UniProtKB-ARBA"/>
</dbReference>
<dbReference type="InterPro" id="IPR007318">
    <property type="entry name" value="Phopholipid_MeTrfase"/>
</dbReference>
<keyword evidence="3 5" id="KW-1133">Transmembrane helix</keyword>
<keyword evidence="4 5" id="KW-0472">Membrane</keyword>
<evidence type="ECO:0000313" key="6">
    <source>
        <dbReference type="EMBL" id="SPY07396.1"/>
    </source>
</evidence>
<evidence type="ECO:0000256" key="4">
    <source>
        <dbReference type="ARBA" id="ARBA00023136"/>
    </source>
</evidence>
<dbReference type="Gene3D" id="1.20.120.1630">
    <property type="match status" value="1"/>
</dbReference>
<feature type="transmembrane region" description="Helical" evidence="5">
    <location>
        <begin position="72"/>
        <end position="101"/>
    </location>
</feature>
<evidence type="ECO:0008006" key="8">
    <source>
        <dbReference type="Google" id="ProtNLM"/>
    </source>
</evidence>
<dbReference type="Proteomes" id="UP000250242">
    <property type="component" value="Unassembled WGS sequence"/>
</dbReference>